<dbReference type="EMBL" id="WCZY01000003">
    <property type="protein sequence ID" value="KAB6696010.1"/>
    <property type="molecule type" value="Genomic_DNA"/>
</dbReference>
<dbReference type="EMBL" id="WCZV01000003">
    <property type="protein sequence ID" value="KAB6702889.1"/>
    <property type="molecule type" value="Genomic_DNA"/>
</dbReference>
<dbReference type="Proteomes" id="UP000261278">
    <property type="component" value="Unassembled WGS sequence"/>
</dbReference>
<evidence type="ECO:0000313" key="14">
    <source>
        <dbReference type="Proteomes" id="UP000470952"/>
    </source>
</evidence>
<dbReference type="Proteomes" id="UP000470952">
    <property type="component" value="Unassembled WGS sequence"/>
</dbReference>
<reference evidence="10 11" key="1">
    <citation type="submission" date="2018-08" db="EMBL/GenBank/DDBJ databases">
        <title>A genome reference for cultivated species of the human gut microbiota.</title>
        <authorList>
            <person name="Zou Y."/>
            <person name="Xue W."/>
            <person name="Luo G."/>
        </authorList>
    </citation>
    <scope>NUCLEOTIDE SEQUENCE [LARGE SCALE GENOMIC DNA]</scope>
    <source>
        <strain evidence="10 11">TF05-18</strain>
    </source>
</reference>
<sequence>MSDVNRENNKRIAKNTLLLYFRMIFTMSVSLFTSRVILATLGIEDYGVNNVVAGFVTMFSFFSGSLGAAISRFLTYELGSGSTEKLKKIFSTCVNVQLLVSFFVVIFAETIGVWFLNTQLNVPETRIIAANWVFQFAVLGFIFNLVSVPYNASIIAHECMNVFAYISILEVMLKLIIVYMLYISPFDKLITYSILFAVVGLIIRIVYGVYCKRHFVECHYYMVLDKTMLKEILSFAGWNLMGTGAYLFNTQGVNIITNIFFGVTVNAARGIATQVEGVVKQFVNSFTTALNPQITKSYAAGNKDYMFKLVCRGAKYSYFLMLFFVIPFMFEAETILKLWLKEVPLYTSLFLRLTLIGTMFDLLGNSTANACWATGQVKRYYLWVGTIGAFVFFISWGLFACGFPAYTAYLTFIGIYIVIIFVKLYVIKGLLGFPVQMYYQEVFVRIILVTIVAFIIPSILYLLMDSSVFRLVVISGLNVLSTLLCIFLFGLEHSERTIVINKVQLLIKKKYK</sequence>
<feature type="transmembrane region" description="Helical" evidence="6">
    <location>
        <begin position="162"/>
        <end position="183"/>
    </location>
</feature>
<feature type="transmembrane region" description="Helical" evidence="6">
    <location>
        <begin position="469"/>
        <end position="491"/>
    </location>
</feature>
<evidence type="ECO:0000256" key="6">
    <source>
        <dbReference type="SAM" id="Phobius"/>
    </source>
</evidence>
<dbReference type="PANTHER" id="PTHR30250">
    <property type="entry name" value="PST FAMILY PREDICTED COLANIC ACID TRANSPORTER"/>
    <property type="match status" value="1"/>
</dbReference>
<protein>
    <submittedName>
        <fullName evidence="10">Lipopolysaccharide biosynthesis protein</fullName>
    </submittedName>
</protein>
<name>A0A396AKD6_PHOVU</name>
<organism evidence="10 11">
    <name type="scientific">Phocaeicola vulgatus</name>
    <name type="common">Bacteroides vulgatus</name>
    <dbReference type="NCBI Taxonomy" id="821"/>
    <lineage>
        <taxon>Bacteria</taxon>
        <taxon>Pseudomonadati</taxon>
        <taxon>Bacteroidota</taxon>
        <taxon>Bacteroidia</taxon>
        <taxon>Bacteroidales</taxon>
        <taxon>Bacteroidaceae</taxon>
        <taxon>Phocaeicola</taxon>
    </lineage>
</organism>
<dbReference type="Proteomes" id="UP000470777">
    <property type="component" value="Unassembled WGS sequence"/>
</dbReference>
<feature type="transmembrane region" description="Helical" evidence="6">
    <location>
        <begin position="350"/>
        <end position="368"/>
    </location>
</feature>
<evidence type="ECO:0000313" key="11">
    <source>
        <dbReference type="Proteomes" id="UP000261278"/>
    </source>
</evidence>
<keyword evidence="5 6" id="KW-0472">Membrane</keyword>
<keyword evidence="3 6" id="KW-0812">Transmembrane</keyword>
<keyword evidence="2" id="KW-1003">Cell membrane</keyword>
<evidence type="ECO:0000313" key="9">
    <source>
        <dbReference type="EMBL" id="KAB6702889.1"/>
    </source>
</evidence>
<dbReference type="PANTHER" id="PTHR30250:SF26">
    <property type="entry name" value="PSMA PROTEIN"/>
    <property type="match status" value="1"/>
</dbReference>
<feature type="transmembrane region" description="Helical" evidence="6">
    <location>
        <begin position="406"/>
        <end position="430"/>
    </location>
</feature>
<dbReference type="GO" id="GO:0005886">
    <property type="term" value="C:plasma membrane"/>
    <property type="evidence" value="ECO:0007669"/>
    <property type="project" value="UniProtKB-SubCell"/>
</dbReference>
<feature type="transmembrane region" description="Helical" evidence="6">
    <location>
        <begin position="128"/>
        <end position="150"/>
    </location>
</feature>
<dbReference type="EMBL" id="WDAG01000003">
    <property type="protein sequence ID" value="KAB6662572.1"/>
    <property type="molecule type" value="Genomic_DNA"/>
</dbReference>
<feature type="transmembrane region" description="Helical" evidence="6">
    <location>
        <begin position="313"/>
        <end position="330"/>
    </location>
</feature>
<reference evidence="12 13" key="2">
    <citation type="journal article" date="2019" name="Nat. Med.">
        <title>A library of human gut bacterial isolates paired with longitudinal multiomics data enables mechanistic microbiome research.</title>
        <authorList>
            <person name="Poyet M."/>
            <person name="Groussin M."/>
            <person name="Gibbons S.M."/>
            <person name="Avila-Pacheco J."/>
            <person name="Jiang X."/>
            <person name="Kearney S.M."/>
            <person name="Perrotta A.R."/>
            <person name="Berdy B."/>
            <person name="Zhao S."/>
            <person name="Lieberman T.D."/>
            <person name="Swanson P.K."/>
            <person name="Smith M."/>
            <person name="Roesemann S."/>
            <person name="Alexander J.E."/>
            <person name="Rich S.A."/>
            <person name="Livny J."/>
            <person name="Vlamakis H."/>
            <person name="Clish C."/>
            <person name="Bullock K."/>
            <person name="Deik A."/>
            <person name="Scott J."/>
            <person name="Pierce K.A."/>
            <person name="Xavier R.J."/>
            <person name="Alm E.J."/>
        </authorList>
    </citation>
    <scope>NUCLEOTIDE SEQUENCE [LARGE SCALE GENOMIC DNA]</scope>
    <source>
        <strain evidence="9 12">BIOML-A82</strain>
        <strain evidence="8 13">BIOML-A85</strain>
        <strain evidence="7 14">BIOML-A93</strain>
    </source>
</reference>
<comment type="subcellular location">
    <subcellularLocation>
        <location evidence="1">Cell membrane</location>
        <topology evidence="1">Multi-pass membrane protein</topology>
    </subcellularLocation>
</comment>
<evidence type="ECO:0000313" key="10">
    <source>
        <dbReference type="EMBL" id="RGL88520.1"/>
    </source>
</evidence>
<evidence type="ECO:0000256" key="4">
    <source>
        <dbReference type="ARBA" id="ARBA00022989"/>
    </source>
</evidence>
<accession>A0A396AKD6</accession>
<feature type="transmembrane region" description="Helical" evidence="6">
    <location>
        <begin position="380"/>
        <end position="400"/>
    </location>
</feature>
<dbReference type="Proteomes" id="UP000437380">
    <property type="component" value="Unassembled WGS sequence"/>
</dbReference>
<proteinExistence type="predicted"/>
<evidence type="ECO:0000313" key="12">
    <source>
        <dbReference type="Proteomes" id="UP000437380"/>
    </source>
</evidence>
<evidence type="ECO:0000256" key="2">
    <source>
        <dbReference type="ARBA" id="ARBA00022475"/>
    </source>
</evidence>
<feature type="transmembrane region" description="Helical" evidence="6">
    <location>
        <begin position="55"/>
        <end position="75"/>
    </location>
</feature>
<comment type="caution">
    <text evidence="10">The sequence shown here is derived from an EMBL/GenBank/DDBJ whole genome shotgun (WGS) entry which is preliminary data.</text>
</comment>
<evidence type="ECO:0000256" key="3">
    <source>
        <dbReference type="ARBA" id="ARBA00022692"/>
    </source>
</evidence>
<feature type="transmembrane region" description="Helical" evidence="6">
    <location>
        <begin position="442"/>
        <end position="463"/>
    </location>
</feature>
<dbReference type="RefSeq" id="WP_007842520.1">
    <property type="nucleotide sequence ID" value="NZ_JABDSE010000002.1"/>
</dbReference>
<feature type="transmembrane region" description="Helical" evidence="6">
    <location>
        <begin position="20"/>
        <end position="43"/>
    </location>
</feature>
<dbReference type="AlphaFoldDB" id="A0A396AKD6"/>
<keyword evidence="4 6" id="KW-1133">Transmembrane helix</keyword>
<evidence type="ECO:0000313" key="13">
    <source>
        <dbReference type="Proteomes" id="UP000470777"/>
    </source>
</evidence>
<evidence type="ECO:0000313" key="8">
    <source>
        <dbReference type="EMBL" id="KAB6696010.1"/>
    </source>
</evidence>
<evidence type="ECO:0000256" key="5">
    <source>
        <dbReference type="ARBA" id="ARBA00023136"/>
    </source>
</evidence>
<dbReference type="EMBL" id="QSSN01000002">
    <property type="protein sequence ID" value="RGL88520.1"/>
    <property type="molecule type" value="Genomic_DNA"/>
</dbReference>
<evidence type="ECO:0000313" key="7">
    <source>
        <dbReference type="EMBL" id="KAB6662572.1"/>
    </source>
</evidence>
<evidence type="ECO:0000256" key="1">
    <source>
        <dbReference type="ARBA" id="ARBA00004651"/>
    </source>
</evidence>
<feature type="transmembrane region" description="Helical" evidence="6">
    <location>
        <begin position="96"/>
        <end position="116"/>
    </location>
</feature>
<dbReference type="InterPro" id="IPR050833">
    <property type="entry name" value="Poly_Biosynth_Transport"/>
</dbReference>
<feature type="transmembrane region" description="Helical" evidence="6">
    <location>
        <begin position="189"/>
        <end position="210"/>
    </location>
</feature>
<gene>
    <name evidence="10" type="ORF">DXC44_02075</name>
    <name evidence="9" type="ORF">GAY17_03190</name>
    <name evidence="7" type="ORF">GAZ76_03840</name>
    <name evidence="8" type="ORF">GAZ92_03275</name>
</gene>